<feature type="compositionally biased region" description="Low complexity" evidence="12">
    <location>
        <begin position="554"/>
        <end position="563"/>
    </location>
</feature>
<reference evidence="16" key="3">
    <citation type="submission" date="2025-09" db="UniProtKB">
        <authorList>
            <consortium name="Ensembl"/>
        </authorList>
    </citation>
    <scope>IDENTIFICATION</scope>
</reference>
<evidence type="ECO:0000313" key="16">
    <source>
        <dbReference type="Ensembl" id="ENSLACP00000018735.1"/>
    </source>
</evidence>
<dbReference type="InterPro" id="IPR003649">
    <property type="entry name" value="Bbox_C"/>
</dbReference>
<dbReference type="InParanoid" id="H3BA14"/>
<evidence type="ECO:0000256" key="5">
    <source>
        <dbReference type="ARBA" id="ARBA00022833"/>
    </source>
</evidence>
<evidence type="ECO:0000313" key="17">
    <source>
        <dbReference type="Proteomes" id="UP000008672"/>
    </source>
</evidence>
<dbReference type="Pfam" id="PF25287">
    <property type="entry name" value="zf-B_box_Trim66"/>
    <property type="match status" value="1"/>
</dbReference>
<evidence type="ECO:0000256" key="11">
    <source>
        <dbReference type="SAM" id="Coils"/>
    </source>
</evidence>
<feature type="domain" description="Bromo" evidence="13">
    <location>
        <begin position="1063"/>
        <end position="1135"/>
    </location>
</feature>
<dbReference type="SMART" id="SM00336">
    <property type="entry name" value="BBOX"/>
    <property type="match status" value="1"/>
</dbReference>
<dbReference type="InterPro" id="IPR037372">
    <property type="entry name" value="TRIM66_Bbox1_Znf"/>
</dbReference>
<evidence type="ECO:0000256" key="1">
    <source>
        <dbReference type="ARBA" id="ARBA00004123"/>
    </source>
</evidence>
<name>H3BA14_LATCH</name>
<reference evidence="17" key="1">
    <citation type="submission" date="2011-08" db="EMBL/GenBank/DDBJ databases">
        <title>The draft genome of Latimeria chalumnae.</title>
        <authorList>
            <person name="Di Palma F."/>
            <person name="Alfoldi J."/>
            <person name="Johnson J."/>
            <person name="Berlin A."/>
            <person name="Gnerre S."/>
            <person name="Jaffe D."/>
            <person name="MacCallum I."/>
            <person name="Young S."/>
            <person name="Walker B.J."/>
            <person name="Lander E."/>
            <person name="Lindblad-Toh K."/>
        </authorList>
    </citation>
    <scope>NUCLEOTIDE SEQUENCE [LARGE SCALE GENOMIC DNA]</scope>
    <source>
        <strain evidence="17">Wild caught</strain>
    </source>
</reference>
<evidence type="ECO:0000256" key="12">
    <source>
        <dbReference type="SAM" id="MobiDB-lite"/>
    </source>
</evidence>
<dbReference type="InterPro" id="IPR019786">
    <property type="entry name" value="Zinc_finger_PHD-type_CS"/>
</dbReference>
<dbReference type="Pfam" id="PF00439">
    <property type="entry name" value="Bromodomain"/>
    <property type="match status" value="1"/>
</dbReference>
<protein>
    <submittedName>
        <fullName evidence="16">Tripartite motif containing 66</fullName>
    </submittedName>
</protein>
<dbReference type="CDD" id="cd05502">
    <property type="entry name" value="Bromo_tif1_like"/>
    <property type="match status" value="1"/>
</dbReference>
<keyword evidence="6 11" id="KW-0175">Coiled coil</keyword>
<dbReference type="OMA" id="PQDFQWP"/>
<dbReference type="SMART" id="SM00249">
    <property type="entry name" value="PHD"/>
    <property type="match status" value="1"/>
</dbReference>
<dbReference type="Proteomes" id="UP000008672">
    <property type="component" value="Unassembled WGS sequence"/>
</dbReference>
<dbReference type="InterPro" id="IPR001487">
    <property type="entry name" value="Bromodomain"/>
</dbReference>
<evidence type="ECO:0000259" key="15">
    <source>
        <dbReference type="PROSITE" id="PS50119"/>
    </source>
</evidence>
<feature type="compositionally biased region" description="Polar residues" evidence="12">
    <location>
        <begin position="564"/>
        <end position="578"/>
    </location>
</feature>
<keyword evidence="3" id="KW-0677">Repeat</keyword>
<proteinExistence type="predicted"/>
<dbReference type="InterPro" id="IPR000315">
    <property type="entry name" value="Znf_B-box"/>
</dbReference>
<evidence type="ECO:0000256" key="8">
    <source>
        <dbReference type="ARBA" id="ARBA00023242"/>
    </source>
</evidence>
<dbReference type="PROSITE" id="PS50014">
    <property type="entry name" value="BROMODOMAIN_2"/>
    <property type="match status" value="1"/>
</dbReference>
<keyword evidence="17" id="KW-1185">Reference proteome</keyword>
<dbReference type="InterPro" id="IPR011011">
    <property type="entry name" value="Znf_FYVE_PHD"/>
</dbReference>
<feature type="domain" description="PHD-type" evidence="14">
    <location>
        <begin position="973"/>
        <end position="1020"/>
    </location>
</feature>
<dbReference type="eggNOG" id="KOG2177">
    <property type="taxonomic scope" value="Eukaryota"/>
</dbReference>
<dbReference type="InterPro" id="IPR001965">
    <property type="entry name" value="Znf_PHD"/>
</dbReference>
<dbReference type="GO" id="GO:0000785">
    <property type="term" value="C:chromatin"/>
    <property type="evidence" value="ECO:0007669"/>
    <property type="project" value="TreeGrafter"/>
</dbReference>
<dbReference type="Ensembl" id="ENSLACT00000018868.1">
    <property type="protein sequence ID" value="ENSLACP00000018735.1"/>
    <property type="gene ID" value="ENSLACG00000016493.1"/>
</dbReference>
<feature type="domain" description="B box-type" evidence="15">
    <location>
        <begin position="5"/>
        <end position="35"/>
    </location>
</feature>
<dbReference type="Pfam" id="PF00628">
    <property type="entry name" value="PHD"/>
    <property type="match status" value="1"/>
</dbReference>
<evidence type="ECO:0000259" key="13">
    <source>
        <dbReference type="PROSITE" id="PS50014"/>
    </source>
</evidence>
<feature type="compositionally biased region" description="Basic and acidic residues" evidence="12">
    <location>
        <begin position="1212"/>
        <end position="1221"/>
    </location>
</feature>
<dbReference type="PROSITE" id="PS01359">
    <property type="entry name" value="ZF_PHD_1"/>
    <property type="match status" value="1"/>
</dbReference>
<dbReference type="STRING" id="7897.ENSLACP00000018735"/>
<dbReference type="CDD" id="cd19794">
    <property type="entry name" value="Bbox2_TRIM66-like"/>
    <property type="match status" value="1"/>
</dbReference>
<dbReference type="GO" id="GO:0008270">
    <property type="term" value="F:zinc ion binding"/>
    <property type="evidence" value="ECO:0007669"/>
    <property type="project" value="UniProtKB-KW"/>
</dbReference>
<keyword evidence="7 10" id="KW-0103">Bromodomain</keyword>
<dbReference type="Gene3D" id="3.30.160.60">
    <property type="entry name" value="Classic Zinc Finger"/>
    <property type="match status" value="1"/>
</dbReference>
<evidence type="ECO:0000256" key="6">
    <source>
        <dbReference type="ARBA" id="ARBA00023054"/>
    </source>
</evidence>
<dbReference type="InterPro" id="IPR036427">
    <property type="entry name" value="Bromodomain-like_sf"/>
</dbReference>
<dbReference type="GO" id="GO:0005634">
    <property type="term" value="C:nucleus"/>
    <property type="evidence" value="ECO:0007669"/>
    <property type="project" value="UniProtKB-SubCell"/>
</dbReference>
<feature type="region of interest" description="Disordered" evidence="12">
    <location>
        <begin position="473"/>
        <end position="493"/>
    </location>
</feature>
<dbReference type="EMBL" id="AFYH01020702">
    <property type="status" value="NOT_ANNOTATED_CDS"/>
    <property type="molecule type" value="Genomic_DNA"/>
</dbReference>
<dbReference type="CDD" id="cd19811">
    <property type="entry name" value="Bbox1_TRIM66"/>
    <property type="match status" value="1"/>
</dbReference>
<dbReference type="GeneTree" id="ENSGT00940000159240"/>
<dbReference type="HOGENOM" id="CLU_005817_1_0_1"/>
<sequence length="1221" mass="139978">FLQNCSECKEKKPAHSLCTYCNKWLCCSCTEEHQHGKETSTVTDSSDCFPKHNKQLSPGSRCESSAIPLLCPHHNEEPLNLFCENCDVLICPSCQLSEHKEHRFRHLEEALQNQKSLLENLRAQMEEKKINMQTSAKQIEDRLYEVKHMRRKVENQIKMAKMIMINELNKRVNFLIEQLERITDDCRHNLEQQFQAFTILCKQLEHMQNFINWAAGSKHSIPFLFSKELVVFQMQSLLETHCNADLGPPCKIKFSWEPAFWTKHLSNLGHLTNEPGSSTHSTVPGYSTLHSSQPNFYQGPNAPPQQTCVNQVNKSQSPFQCPHPVCCNQYLNVPEAHKGPLAQRSMHHQQNFKQLSVPQQRYIMPYNLQQEGKQQLYVPHPLKPIHPWVIHNSQSRHDPESVWLGKHLQTQQTQQQHTSFIVPPHNVQDMHTGRPQQVHLHSFQQVQPCQLQPSQISSMPAQLGYCHQLQGQHLQQQQQSSRQEESRPHNEDMQQTLAIMQQQYKLEQMQKGLELVLHTQPPNLPLTQTKQPQQVQQTIVGQINYIVRQPAEKQQQVQDEVQQGSLQPAATTSHSQKASSEHQHENSKVTSVNVVNHVTCDPCSSTINAHKIIIFHSFFLYVNQYQMTEDLEWEEVPYRIQVQSDSGILQKEQPVCPGDGNVIPLVTKQLTEHQQNESPCTQTLRHLSSTFSKQAHTVFQSQWNIVKSSSPSKSDLPSYRLSRSTDLPKQSVAISANLLLHSMAYSANLGGTADHVSEHLHTGNAYNLATDHRELRSSEFKVENKDLTTSDESLGNDFTSAYNNQHVLLEENNLHEPINLSTKKHQPSASPSLSCNSTSYLQPSANPQYLLTFCQSVLKLPAKNHLSFSSHMKELKVPYVRLERLKICAPVSGEFPAFRMQKKEGEMESNNFLKTDHDIKNLSVTMEISDLKKESNEDPSSSLVCTNLLREVSVSDEKVTETAEGEKNPIENEDFCAVCLNGGELLCCDSCPKVFHLSCHVPALLSFPVGEWICTLCCNPVKPKIEYDCDNVCNSQESNEKTDPYVLSSSDQKKCEKLALYLYCNNLSLPFHEPVSPLARHYYQIIKNPMDLSVIRGKLLKLSPLHYYSPEQFVSDVRLMFRNCAKFNYADSEVAHAGRSLRIYFEEKLKEVFPDRSFSEPEPDDSDADEVDYEKYHVSSKEFQWPSHEHGYTKPKKRRRHATNNKQKRWSRNREHIVSLI</sequence>
<keyword evidence="4 9" id="KW-0863">Zinc-finger</keyword>
<keyword evidence="2" id="KW-0479">Metal-binding</keyword>
<dbReference type="SUPFAM" id="SSF57903">
    <property type="entry name" value="FYVE/PHD zinc finger"/>
    <property type="match status" value="1"/>
</dbReference>
<comment type="subcellular location">
    <subcellularLocation>
        <location evidence="1">Nucleus</location>
    </subcellularLocation>
</comment>
<organism evidence="16 17">
    <name type="scientific">Latimeria chalumnae</name>
    <name type="common">Coelacanth</name>
    <dbReference type="NCBI Taxonomy" id="7897"/>
    <lineage>
        <taxon>Eukaryota</taxon>
        <taxon>Metazoa</taxon>
        <taxon>Chordata</taxon>
        <taxon>Craniata</taxon>
        <taxon>Vertebrata</taxon>
        <taxon>Euteleostomi</taxon>
        <taxon>Coelacanthiformes</taxon>
        <taxon>Coelacanthidae</taxon>
        <taxon>Latimeria</taxon>
    </lineage>
</organism>
<feature type="compositionally biased region" description="Basic and acidic residues" evidence="12">
    <location>
        <begin position="482"/>
        <end position="492"/>
    </location>
</feature>
<evidence type="ECO:0000259" key="14">
    <source>
        <dbReference type="PROSITE" id="PS50016"/>
    </source>
</evidence>
<feature type="coiled-coil region" evidence="11">
    <location>
        <begin position="104"/>
        <end position="185"/>
    </location>
</feature>
<dbReference type="FunCoup" id="H3BA14">
    <property type="interactions" value="868"/>
</dbReference>
<dbReference type="AlphaFoldDB" id="H3BA14"/>
<evidence type="ECO:0000256" key="9">
    <source>
        <dbReference type="PROSITE-ProRule" id="PRU00024"/>
    </source>
</evidence>
<feature type="region of interest" description="Disordered" evidence="12">
    <location>
        <begin position="1179"/>
        <end position="1221"/>
    </location>
</feature>
<dbReference type="Bgee" id="ENSLACG00000016493">
    <property type="expression patterns" value="Expressed in post-anal tail muscle and 1 other cell type or tissue"/>
</dbReference>
<evidence type="ECO:0000256" key="10">
    <source>
        <dbReference type="PROSITE-ProRule" id="PRU00035"/>
    </source>
</evidence>
<dbReference type="Pfam" id="PF00643">
    <property type="entry name" value="zf-B_box"/>
    <property type="match status" value="1"/>
</dbReference>
<dbReference type="Gene3D" id="3.30.40.10">
    <property type="entry name" value="Zinc/RING finger domain, C3HC4 (zinc finger)"/>
    <property type="match status" value="1"/>
</dbReference>
<evidence type="ECO:0000256" key="7">
    <source>
        <dbReference type="ARBA" id="ARBA00023117"/>
    </source>
</evidence>
<evidence type="ECO:0000256" key="3">
    <source>
        <dbReference type="ARBA" id="ARBA00022737"/>
    </source>
</evidence>
<dbReference type="PANTHER" id="PTHR45915:SF7">
    <property type="entry name" value="TRIPARTITE MOTIF-CONTAINING PROTEIN 66"/>
    <property type="match status" value="1"/>
</dbReference>
<dbReference type="SUPFAM" id="SSF57845">
    <property type="entry name" value="B-box zinc-binding domain"/>
    <property type="match status" value="1"/>
</dbReference>
<dbReference type="SMART" id="SM00502">
    <property type="entry name" value="BBC"/>
    <property type="match status" value="1"/>
</dbReference>
<dbReference type="PANTHER" id="PTHR45915">
    <property type="entry name" value="TRANSCRIPTION INTERMEDIARY FACTOR"/>
    <property type="match status" value="1"/>
</dbReference>
<gene>
    <name evidence="16" type="primary">TRIM66</name>
</gene>
<accession>H3BA14</accession>
<dbReference type="PRINTS" id="PR00503">
    <property type="entry name" value="BROMODOMAIN"/>
</dbReference>
<evidence type="ECO:0000256" key="4">
    <source>
        <dbReference type="ARBA" id="ARBA00022771"/>
    </source>
</evidence>
<dbReference type="Gene3D" id="1.20.920.10">
    <property type="entry name" value="Bromodomain-like"/>
    <property type="match status" value="1"/>
</dbReference>
<dbReference type="PROSITE" id="PS50119">
    <property type="entry name" value="ZF_BBOX"/>
    <property type="match status" value="2"/>
</dbReference>
<dbReference type="FunFam" id="3.30.40.10:FF:000123">
    <property type="entry name" value="E3 ubiquitin-protein ligase TRIM33"/>
    <property type="match status" value="1"/>
</dbReference>
<dbReference type="PROSITE" id="PS50016">
    <property type="entry name" value="ZF_PHD_2"/>
    <property type="match status" value="1"/>
</dbReference>
<dbReference type="EMBL" id="AFYH01020701">
    <property type="status" value="NOT_ANNOTATED_CDS"/>
    <property type="molecule type" value="Genomic_DNA"/>
</dbReference>
<reference evidence="16" key="2">
    <citation type="submission" date="2025-08" db="UniProtKB">
        <authorList>
            <consortium name="Ensembl"/>
        </authorList>
    </citation>
    <scope>IDENTIFICATION</scope>
</reference>
<dbReference type="InterPro" id="IPR019787">
    <property type="entry name" value="Znf_PHD-finger"/>
</dbReference>
<dbReference type="SMART" id="SM00297">
    <property type="entry name" value="BROMO"/>
    <property type="match status" value="1"/>
</dbReference>
<feature type="domain" description="B box-type" evidence="15">
    <location>
        <begin position="66"/>
        <end position="107"/>
    </location>
</feature>
<keyword evidence="8" id="KW-0539">Nucleus</keyword>
<dbReference type="SUPFAM" id="SSF47370">
    <property type="entry name" value="Bromodomain"/>
    <property type="match status" value="1"/>
</dbReference>
<feature type="compositionally biased region" description="Basic residues" evidence="12">
    <location>
        <begin position="1193"/>
        <end position="1211"/>
    </location>
</feature>
<keyword evidence="5" id="KW-0862">Zinc</keyword>
<evidence type="ECO:0000256" key="2">
    <source>
        <dbReference type="ARBA" id="ARBA00022723"/>
    </source>
</evidence>
<feature type="region of interest" description="Disordered" evidence="12">
    <location>
        <begin position="554"/>
        <end position="589"/>
    </location>
</feature>
<dbReference type="InterPro" id="IPR013083">
    <property type="entry name" value="Znf_RING/FYVE/PHD"/>
</dbReference>